<dbReference type="AlphaFoldDB" id="Q97DJ8"/>
<accession>Q97DJ8</accession>
<name>Q97DJ8_CLOAB</name>
<gene>
    <name evidence="1" type="ordered locus">CA_C3479</name>
</gene>
<sequence length="38" mass="4500">MFPKNNTEKSEARFKNLFKSFGKNNYENSPTFLSLEIQ</sequence>
<evidence type="ECO:0000313" key="1">
    <source>
        <dbReference type="EMBL" id="AAK81405.1"/>
    </source>
</evidence>
<dbReference type="Proteomes" id="UP000000814">
    <property type="component" value="Chromosome"/>
</dbReference>
<organism evidence="1 2">
    <name type="scientific">Clostridium acetobutylicum (strain ATCC 824 / DSM 792 / JCM 1419 / IAM 19013 / LMG 5710 / NBRC 13948 / NRRL B-527 / VKM B-1787 / 2291 / W)</name>
    <dbReference type="NCBI Taxonomy" id="272562"/>
    <lineage>
        <taxon>Bacteria</taxon>
        <taxon>Bacillati</taxon>
        <taxon>Bacillota</taxon>
        <taxon>Clostridia</taxon>
        <taxon>Eubacteriales</taxon>
        <taxon>Clostridiaceae</taxon>
        <taxon>Clostridium</taxon>
    </lineage>
</organism>
<protein>
    <submittedName>
        <fullName evidence="1">Uncharacterized protein</fullName>
    </submittedName>
</protein>
<dbReference type="HOGENOM" id="CLU_3326379_0_0_9"/>
<dbReference type="KEGG" id="cac:CA_C3479"/>
<dbReference type="STRING" id="272562.CA_C3479"/>
<proteinExistence type="predicted"/>
<dbReference type="EMBL" id="AE001437">
    <property type="protein sequence ID" value="AAK81405.1"/>
    <property type="molecule type" value="Genomic_DNA"/>
</dbReference>
<keyword evidence="2" id="KW-1185">Reference proteome</keyword>
<evidence type="ECO:0000313" key="2">
    <source>
        <dbReference type="Proteomes" id="UP000000814"/>
    </source>
</evidence>
<reference evidence="1 2" key="1">
    <citation type="journal article" date="2001" name="J. Bacteriol.">
        <title>Genome sequence and comparative analysis of the solvent-producing bacterium Clostridium acetobutylicum.</title>
        <authorList>
            <person name="Nolling J."/>
            <person name="Breton G."/>
            <person name="Omelchenko M.V."/>
            <person name="Makarova K.S."/>
            <person name="Zeng Q."/>
            <person name="Gibson R."/>
            <person name="Lee H.M."/>
            <person name="Dubois J."/>
            <person name="Qiu D."/>
            <person name="Hitti J."/>
            <person name="Wolf Y.I."/>
            <person name="Tatusov R.L."/>
            <person name="Sabathe F."/>
            <person name="Doucette-Stamm L."/>
            <person name="Soucaille P."/>
            <person name="Daly M.J."/>
            <person name="Bennett G.N."/>
            <person name="Koonin E.V."/>
            <person name="Smith D.R."/>
        </authorList>
    </citation>
    <scope>NUCLEOTIDE SEQUENCE [LARGE SCALE GENOMIC DNA]</scope>
    <source>
        <strain evidence="2">ATCC 824 / DSM 792 / JCM 1419 / LMG 5710 / VKM B-1787</strain>
    </source>
</reference>
<dbReference type="PIR" id="B97327">
    <property type="entry name" value="B97327"/>
</dbReference>